<dbReference type="STRING" id="29571.SAMN05878437_0881"/>
<evidence type="ECO:0000256" key="8">
    <source>
        <dbReference type="SAM" id="Phobius"/>
    </source>
</evidence>
<evidence type="ECO:0000259" key="9">
    <source>
        <dbReference type="PROSITE" id="PS51123"/>
    </source>
</evidence>
<evidence type="ECO:0000256" key="1">
    <source>
        <dbReference type="ARBA" id="ARBA00004162"/>
    </source>
</evidence>
<dbReference type="CDD" id="cd07185">
    <property type="entry name" value="OmpA_C-like"/>
    <property type="match status" value="1"/>
</dbReference>
<comment type="similarity">
    <text evidence="2">Belongs to the MotB family.</text>
</comment>
<dbReference type="PANTHER" id="PTHR30329:SF21">
    <property type="entry name" value="LIPOPROTEIN YIAD-RELATED"/>
    <property type="match status" value="1"/>
</dbReference>
<evidence type="ECO:0000256" key="7">
    <source>
        <dbReference type="PROSITE-ProRule" id="PRU00473"/>
    </source>
</evidence>
<dbReference type="InterPro" id="IPR025713">
    <property type="entry name" value="MotB-like_N_dom"/>
</dbReference>
<feature type="transmembrane region" description="Helical" evidence="8">
    <location>
        <begin position="28"/>
        <end position="49"/>
    </location>
</feature>
<evidence type="ECO:0000256" key="5">
    <source>
        <dbReference type="ARBA" id="ARBA00022989"/>
    </source>
</evidence>
<dbReference type="SUPFAM" id="SSF103088">
    <property type="entry name" value="OmpA-like"/>
    <property type="match status" value="1"/>
</dbReference>
<dbReference type="Proteomes" id="UP000190911">
    <property type="component" value="Chromosome I"/>
</dbReference>
<dbReference type="EMBL" id="LT670847">
    <property type="protein sequence ID" value="SHM03283.1"/>
    <property type="molecule type" value="Genomic_DNA"/>
</dbReference>
<evidence type="ECO:0000256" key="6">
    <source>
        <dbReference type="ARBA" id="ARBA00023136"/>
    </source>
</evidence>
<dbReference type="InterPro" id="IPR006665">
    <property type="entry name" value="OmpA-like"/>
</dbReference>
<evidence type="ECO:0000256" key="4">
    <source>
        <dbReference type="ARBA" id="ARBA00022692"/>
    </source>
</evidence>
<dbReference type="Pfam" id="PF00691">
    <property type="entry name" value="OmpA"/>
    <property type="match status" value="1"/>
</dbReference>
<dbReference type="InterPro" id="IPR036737">
    <property type="entry name" value="OmpA-like_sf"/>
</dbReference>
<dbReference type="PANTHER" id="PTHR30329">
    <property type="entry name" value="STATOR ELEMENT OF FLAGELLAR MOTOR COMPLEX"/>
    <property type="match status" value="1"/>
</dbReference>
<keyword evidence="11" id="KW-1185">Reference proteome</keyword>
<keyword evidence="4 8" id="KW-0812">Transmembrane</keyword>
<name>A0A1M7FH30_9GAMM</name>
<reference evidence="10 11" key="1">
    <citation type="submission" date="2016-11" db="EMBL/GenBank/DDBJ databases">
        <authorList>
            <person name="Jaros S."/>
            <person name="Januszkiewicz K."/>
            <person name="Wedrychowicz H."/>
        </authorList>
    </citation>
    <scope>NUCLEOTIDE SEQUENCE [LARGE SCALE GENOMIC DNA]</scope>
    <source>
        <strain evidence="10 11">ACAM 12</strain>
    </source>
</reference>
<dbReference type="OrthoDB" id="9815217at2"/>
<dbReference type="AlphaFoldDB" id="A0A1M7FH30"/>
<evidence type="ECO:0000313" key="10">
    <source>
        <dbReference type="EMBL" id="SHM03283.1"/>
    </source>
</evidence>
<sequence>MLEDHHAGPKHDSLLQVRSEDDSDSAWLVSYIDIMTLLVALFVIIIVAAEAANPGWLTHEAMSEAPPVLVEDASATLGVPLPDAFAEQAGPVYVAGATEPGELAAWAISAALGVAGLPDRAPVPPPLLARAKASVQEPDAELPAMALPKLLLADSADLTAPLADYMLADYMIVLTDRPPVNVQTVEPEALQGGPTLAETLPERQESAPYLPDLDGVEASRVSEGINLRVQNQLLFESAEAGLSDAGEALVASLVETIERYDGDVSVEGHSDSRSIDTEEYPSNWALSSARAIAIVQVLEDAGVTTGRLRAVGLAATRPLADNDTLEGRARNRRVEVVIHVE</sequence>
<accession>A0A1M7FH30</accession>
<dbReference type="GO" id="GO:0005886">
    <property type="term" value="C:plasma membrane"/>
    <property type="evidence" value="ECO:0007669"/>
    <property type="project" value="UniProtKB-SubCell"/>
</dbReference>
<proteinExistence type="inferred from homology"/>
<organism evidence="10 11">
    <name type="scientific">Vreelandella subglaciescola</name>
    <dbReference type="NCBI Taxonomy" id="29571"/>
    <lineage>
        <taxon>Bacteria</taxon>
        <taxon>Pseudomonadati</taxon>
        <taxon>Pseudomonadota</taxon>
        <taxon>Gammaproteobacteria</taxon>
        <taxon>Oceanospirillales</taxon>
        <taxon>Halomonadaceae</taxon>
        <taxon>Vreelandella</taxon>
    </lineage>
</organism>
<evidence type="ECO:0000313" key="11">
    <source>
        <dbReference type="Proteomes" id="UP000190911"/>
    </source>
</evidence>
<evidence type="ECO:0000256" key="2">
    <source>
        <dbReference type="ARBA" id="ARBA00008914"/>
    </source>
</evidence>
<dbReference type="InterPro" id="IPR050330">
    <property type="entry name" value="Bact_OuterMem_StrucFunc"/>
</dbReference>
<comment type="subcellular location">
    <subcellularLocation>
        <location evidence="1">Cell membrane</location>
        <topology evidence="1">Single-pass membrane protein</topology>
    </subcellularLocation>
</comment>
<gene>
    <name evidence="10" type="ORF">SAMN05878437_0881</name>
</gene>
<keyword evidence="5 8" id="KW-1133">Transmembrane helix</keyword>
<keyword evidence="3" id="KW-1003">Cell membrane</keyword>
<feature type="domain" description="OmpA-like" evidence="9">
    <location>
        <begin position="221"/>
        <end position="341"/>
    </location>
</feature>
<dbReference type="Pfam" id="PF13677">
    <property type="entry name" value="MotB_plug"/>
    <property type="match status" value="1"/>
</dbReference>
<dbReference type="RefSeq" id="WP_079551610.1">
    <property type="nucleotide sequence ID" value="NZ_LT670847.1"/>
</dbReference>
<dbReference type="PROSITE" id="PS51123">
    <property type="entry name" value="OMPA_2"/>
    <property type="match status" value="1"/>
</dbReference>
<evidence type="ECO:0000256" key="3">
    <source>
        <dbReference type="ARBA" id="ARBA00022475"/>
    </source>
</evidence>
<keyword evidence="6 7" id="KW-0472">Membrane</keyword>
<protein>
    <submittedName>
        <fullName evidence="10">Chemotaxis protein MotB</fullName>
    </submittedName>
</protein>
<dbReference type="InParanoid" id="A0A1M7FH30"/>
<dbReference type="Gene3D" id="3.30.1330.60">
    <property type="entry name" value="OmpA-like domain"/>
    <property type="match status" value="1"/>
</dbReference>